<dbReference type="CDD" id="cd02440">
    <property type="entry name" value="AdoMet_MTases"/>
    <property type="match status" value="1"/>
</dbReference>
<feature type="domain" description="Methyltransferase type 12" evidence="4">
    <location>
        <begin position="285"/>
        <end position="382"/>
    </location>
</feature>
<evidence type="ECO:0000256" key="2">
    <source>
        <dbReference type="ARBA" id="ARBA00022553"/>
    </source>
</evidence>
<comment type="caution">
    <text evidence="5">The sequence shown here is derived from an EMBL/GenBank/DDBJ whole genome shotgun (WGS) entry which is preliminary data.</text>
</comment>
<reference evidence="5 6" key="1">
    <citation type="submission" date="2020-08" db="EMBL/GenBank/DDBJ databases">
        <title>Genomic Encyclopedia of Type Strains, Phase III (KMG-III): the genomes of soil and plant-associated and newly described type strains.</title>
        <authorList>
            <person name="Whitman W."/>
        </authorList>
    </citation>
    <scope>NUCLEOTIDE SEQUENCE [LARGE SCALE GENOMIC DNA]</scope>
    <source>
        <strain evidence="5 6">CECT 8305</strain>
    </source>
</reference>
<keyword evidence="5" id="KW-0489">Methyltransferase</keyword>
<dbReference type="Proteomes" id="UP000588098">
    <property type="component" value="Unassembled WGS sequence"/>
</dbReference>
<dbReference type="Gene3D" id="3.40.50.150">
    <property type="entry name" value="Vaccinia Virus protein VP39"/>
    <property type="match status" value="1"/>
</dbReference>
<evidence type="ECO:0000313" key="6">
    <source>
        <dbReference type="Proteomes" id="UP000588098"/>
    </source>
</evidence>
<dbReference type="InterPro" id="IPR000873">
    <property type="entry name" value="AMP-dep_synth/lig_dom"/>
</dbReference>
<dbReference type="InterPro" id="IPR013217">
    <property type="entry name" value="Methyltransf_12"/>
</dbReference>
<dbReference type="Gene3D" id="3.30.300.30">
    <property type="match status" value="1"/>
</dbReference>
<dbReference type="Pfam" id="PF00501">
    <property type="entry name" value="AMP-binding"/>
    <property type="match status" value="1"/>
</dbReference>
<feature type="non-terminal residue" evidence="5">
    <location>
        <position position="674"/>
    </location>
</feature>
<sequence>MPSMLRLFLEQEGIEGARSLRLVMCGAEKLAAGLLAEFQHKLDADLLHMYGPTETTIAITGWLSSEAEDASHTVPLGRPSDNTQLYVLDADDRLVPPGVAGELCVSGIALARGYLNRPEETERVFVPNPFLPGERMYRTGDLVRYRRDGVLEFLGRRDHQVKVRGFRIELGEIEATLAAHPSVQQTLVTAHQYGDSGTRLAAYVRPTARSEEVPVESRAARAEQVDYWRGVFEKVDETAVPTDVHFDITGWDSSYTWEPISADDMAEWVDTTVGRILEYRPRRVLEIGCGSGLLIWRVAPECDSYVALDFSQATLDQLGQALSEAGLDHVELFRREATQLDGIGEGFDVIVLNSVLQYFPDLEYLDRVLTSACGLLRDGGVFFAGDVRHLGLLDEFRSSVELYRAPVTATVGAFRERVARGVAREEELLVAPRYFTGAVGRIPRVTGVEVMPRRGRKWNEMTAFRYDAALHVGVPGGAQPAVRVDTWLNGAEPGAASARWLTNVLVAAGGEPFGVLDWPYDRLTELQQALNDLERADDEALVGEVVDRGTAVTLGQPAASGTGIDEMERAAAQAGYRLLIDWSRTPDALDLAFLPQCEATDTGLEGTASGQDGADSYPRLVRWPDAPADSPTGPAANDPVAVRSREQRWLVLAGELREFAAGRLPGYMVPSSFV</sequence>
<protein>
    <submittedName>
        <fullName evidence="5">SAM-dependent methyltransferase</fullName>
    </submittedName>
</protein>
<dbReference type="Pfam" id="PF08242">
    <property type="entry name" value="Methyltransf_12"/>
    <property type="match status" value="1"/>
</dbReference>
<feature type="domain" description="AMP-dependent synthetase/ligase" evidence="3">
    <location>
        <begin position="2"/>
        <end position="115"/>
    </location>
</feature>
<dbReference type="InterPro" id="IPR029063">
    <property type="entry name" value="SAM-dependent_MTases_sf"/>
</dbReference>
<evidence type="ECO:0000259" key="3">
    <source>
        <dbReference type="Pfam" id="PF00501"/>
    </source>
</evidence>
<dbReference type="EMBL" id="JACHJL010000060">
    <property type="protein sequence ID" value="MBB5940450.1"/>
    <property type="molecule type" value="Genomic_DNA"/>
</dbReference>
<keyword evidence="6" id="KW-1185">Reference proteome</keyword>
<dbReference type="GO" id="GO:0031177">
    <property type="term" value="F:phosphopantetheine binding"/>
    <property type="evidence" value="ECO:0007669"/>
    <property type="project" value="TreeGrafter"/>
</dbReference>
<evidence type="ECO:0000256" key="1">
    <source>
        <dbReference type="ARBA" id="ARBA00022450"/>
    </source>
</evidence>
<keyword evidence="5" id="KW-0808">Transferase</keyword>
<proteinExistence type="predicted"/>
<dbReference type="GO" id="GO:0044550">
    <property type="term" value="P:secondary metabolite biosynthetic process"/>
    <property type="evidence" value="ECO:0007669"/>
    <property type="project" value="TreeGrafter"/>
</dbReference>
<evidence type="ECO:0000313" key="5">
    <source>
        <dbReference type="EMBL" id="MBB5940450.1"/>
    </source>
</evidence>
<dbReference type="GO" id="GO:0043041">
    <property type="term" value="P:amino acid activation for nonribosomal peptide biosynthetic process"/>
    <property type="evidence" value="ECO:0007669"/>
    <property type="project" value="TreeGrafter"/>
</dbReference>
<dbReference type="InterPro" id="IPR042099">
    <property type="entry name" value="ANL_N_sf"/>
</dbReference>
<dbReference type="InterPro" id="IPR045851">
    <property type="entry name" value="AMP-bd_C_sf"/>
</dbReference>
<evidence type="ECO:0000259" key="4">
    <source>
        <dbReference type="Pfam" id="PF08242"/>
    </source>
</evidence>
<keyword evidence="1" id="KW-0596">Phosphopantetheine</keyword>
<dbReference type="PANTHER" id="PTHR45527:SF1">
    <property type="entry name" value="FATTY ACID SYNTHASE"/>
    <property type="match status" value="1"/>
</dbReference>
<keyword evidence="2" id="KW-0597">Phosphoprotein</keyword>
<gene>
    <name evidence="5" type="ORF">FHS42_007550</name>
</gene>
<dbReference type="SUPFAM" id="SSF53335">
    <property type="entry name" value="S-adenosyl-L-methionine-dependent methyltransferases"/>
    <property type="match status" value="1"/>
</dbReference>
<organism evidence="5 6">
    <name type="scientific">Streptomyces zagrosensis</name>
    <dbReference type="NCBI Taxonomy" id="1042984"/>
    <lineage>
        <taxon>Bacteria</taxon>
        <taxon>Bacillati</taxon>
        <taxon>Actinomycetota</taxon>
        <taxon>Actinomycetes</taxon>
        <taxon>Kitasatosporales</taxon>
        <taxon>Streptomycetaceae</taxon>
        <taxon>Streptomyces</taxon>
    </lineage>
</organism>
<dbReference type="Gene3D" id="3.40.50.12780">
    <property type="entry name" value="N-terminal domain of ligase-like"/>
    <property type="match status" value="1"/>
</dbReference>
<dbReference type="SUPFAM" id="SSF56801">
    <property type="entry name" value="Acetyl-CoA synthetase-like"/>
    <property type="match status" value="1"/>
</dbReference>
<dbReference type="GO" id="GO:0008168">
    <property type="term" value="F:methyltransferase activity"/>
    <property type="evidence" value="ECO:0007669"/>
    <property type="project" value="UniProtKB-KW"/>
</dbReference>
<accession>A0A7W9QHN9</accession>
<dbReference type="AlphaFoldDB" id="A0A7W9QHN9"/>
<dbReference type="PANTHER" id="PTHR45527">
    <property type="entry name" value="NONRIBOSOMAL PEPTIDE SYNTHETASE"/>
    <property type="match status" value="1"/>
</dbReference>
<name>A0A7W9QHN9_9ACTN</name>
<dbReference type="FunFam" id="2.30.38.10:FF:000001">
    <property type="entry name" value="Non-ribosomal peptide synthetase PvdI"/>
    <property type="match status" value="1"/>
</dbReference>
<dbReference type="GO" id="GO:0005737">
    <property type="term" value="C:cytoplasm"/>
    <property type="evidence" value="ECO:0007669"/>
    <property type="project" value="TreeGrafter"/>
</dbReference>
<dbReference type="GO" id="GO:0032259">
    <property type="term" value="P:methylation"/>
    <property type="evidence" value="ECO:0007669"/>
    <property type="project" value="UniProtKB-KW"/>
</dbReference>